<dbReference type="GO" id="GO:0031418">
    <property type="term" value="F:L-ascorbic acid binding"/>
    <property type="evidence" value="ECO:0007669"/>
    <property type="project" value="UniProtKB-KW"/>
</dbReference>
<dbReference type="GO" id="GO:0005506">
    <property type="term" value="F:iron ion binding"/>
    <property type="evidence" value="ECO:0007669"/>
    <property type="project" value="InterPro"/>
</dbReference>
<keyword evidence="3" id="KW-0847">Vitamin C</keyword>
<dbReference type="GO" id="GO:0016705">
    <property type="term" value="F:oxidoreductase activity, acting on paired donors, with incorporation or reduction of molecular oxygen"/>
    <property type="evidence" value="ECO:0007669"/>
    <property type="project" value="InterPro"/>
</dbReference>
<keyword evidence="5" id="KW-0560">Oxidoreductase</keyword>
<accession>A0A857CB91</accession>
<dbReference type="Pfam" id="PF13640">
    <property type="entry name" value="2OG-FeII_Oxy_3"/>
    <property type="match status" value="1"/>
</dbReference>
<evidence type="ECO:0000256" key="2">
    <source>
        <dbReference type="ARBA" id="ARBA00022723"/>
    </source>
</evidence>
<evidence type="ECO:0000256" key="4">
    <source>
        <dbReference type="ARBA" id="ARBA00022964"/>
    </source>
</evidence>
<dbReference type="InterPro" id="IPR044862">
    <property type="entry name" value="Pro_4_hyd_alph_FE2OG_OXY"/>
</dbReference>
<name>A0A857CB91_9HYPH</name>
<dbReference type="AlphaFoldDB" id="A0A857CB91"/>
<evidence type="ECO:0000313" key="9">
    <source>
        <dbReference type="EMBL" id="QGZ36294.1"/>
    </source>
</evidence>
<keyword evidence="4" id="KW-0223">Dioxygenase</keyword>
<evidence type="ECO:0000256" key="5">
    <source>
        <dbReference type="ARBA" id="ARBA00023002"/>
    </source>
</evidence>
<dbReference type="KEGG" id="siw:GH266_18465"/>
<gene>
    <name evidence="9" type="ORF">GH266_18465</name>
</gene>
<keyword evidence="2" id="KW-0479">Metal-binding</keyword>
<dbReference type="PROSITE" id="PS51471">
    <property type="entry name" value="FE2OG_OXY"/>
    <property type="match status" value="1"/>
</dbReference>
<dbReference type="OrthoDB" id="9812472at2"/>
<evidence type="ECO:0000259" key="8">
    <source>
        <dbReference type="PROSITE" id="PS51471"/>
    </source>
</evidence>
<keyword evidence="6" id="KW-0408">Iron</keyword>
<dbReference type="InterPro" id="IPR017941">
    <property type="entry name" value="Rieske_2Fe-2S"/>
</dbReference>
<evidence type="ECO:0000259" key="7">
    <source>
        <dbReference type="PROSITE" id="PS51296"/>
    </source>
</evidence>
<dbReference type="GO" id="GO:0051213">
    <property type="term" value="F:dioxygenase activity"/>
    <property type="evidence" value="ECO:0007669"/>
    <property type="project" value="UniProtKB-KW"/>
</dbReference>
<feature type="domain" description="Rieske" evidence="7">
    <location>
        <begin position="159"/>
        <end position="182"/>
    </location>
</feature>
<dbReference type="PROSITE" id="PS51296">
    <property type="entry name" value="RIESKE"/>
    <property type="match status" value="1"/>
</dbReference>
<evidence type="ECO:0000256" key="6">
    <source>
        <dbReference type="ARBA" id="ARBA00023004"/>
    </source>
</evidence>
<dbReference type="EMBL" id="CP046908">
    <property type="protein sequence ID" value="QGZ36294.1"/>
    <property type="molecule type" value="Genomic_DNA"/>
</dbReference>
<dbReference type="SUPFAM" id="SSF51197">
    <property type="entry name" value="Clavaminate synthase-like"/>
    <property type="match status" value="1"/>
</dbReference>
<reference evidence="9 10" key="1">
    <citation type="submission" date="2019-12" db="EMBL/GenBank/DDBJ databases">
        <title>The genome of Stappia indica PHM037.</title>
        <authorList>
            <person name="Kacar D."/>
            <person name="Galan B."/>
            <person name="Canedo L."/>
            <person name="Rodriguez P."/>
            <person name="de la Calle F."/>
            <person name="Garcia J.L."/>
        </authorList>
    </citation>
    <scope>NUCLEOTIDE SEQUENCE [LARGE SCALE GENOMIC DNA]</scope>
    <source>
        <strain evidence="9 10">PHM037</strain>
    </source>
</reference>
<sequence>MFTHSIPALFSREETREIVRLADDAQAAAGGLVGGLQHNDIRRAQIAWLDDTGSAAWVMERIVSAVAAANREHFDFAITEFGERLQVATYDESNAGHYDWHSDIGDGPIARRRKLTIVVQLTEPAGYQGGELQINLGSAMLSAERGIGDATLFASFMLHRVAPVSSGRRKSLTCWCHGPQFR</sequence>
<organism evidence="9 10">
    <name type="scientific">Stappia indica</name>
    <dbReference type="NCBI Taxonomy" id="538381"/>
    <lineage>
        <taxon>Bacteria</taxon>
        <taxon>Pseudomonadati</taxon>
        <taxon>Pseudomonadota</taxon>
        <taxon>Alphaproteobacteria</taxon>
        <taxon>Hyphomicrobiales</taxon>
        <taxon>Stappiaceae</taxon>
        <taxon>Stappia</taxon>
    </lineage>
</organism>
<dbReference type="InterPro" id="IPR005123">
    <property type="entry name" value="Oxoglu/Fe-dep_dioxygenase_dom"/>
</dbReference>
<comment type="cofactor">
    <cofactor evidence="1">
        <name>L-ascorbate</name>
        <dbReference type="ChEBI" id="CHEBI:38290"/>
    </cofactor>
</comment>
<dbReference type="SMART" id="SM00702">
    <property type="entry name" value="P4Hc"/>
    <property type="match status" value="1"/>
</dbReference>
<dbReference type="Proteomes" id="UP000435648">
    <property type="component" value="Chromosome"/>
</dbReference>
<protein>
    <submittedName>
        <fullName evidence="9">2OG-Fe(II) oxygenase</fullName>
    </submittedName>
</protein>
<evidence type="ECO:0000256" key="1">
    <source>
        <dbReference type="ARBA" id="ARBA00001961"/>
    </source>
</evidence>
<dbReference type="RefSeq" id="WP_158195134.1">
    <property type="nucleotide sequence ID" value="NZ_CP046908.1"/>
</dbReference>
<feature type="domain" description="Fe2OG dioxygenase" evidence="8">
    <location>
        <begin position="81"/>
        <end position="178"/>
    </location>
</feature>
<evidence type="ECO:0000313" key="10">
    <source>
        <dbReference type="Proteomes" id="UP000435648"/>
    </source>
</evidence>
<dbReference type="GO" id="GO:0051537">
    <property type="term" value="F:2 iron, 2 sulfur cluster binding"/>
    <property type="evidence" value="ECO:0007669"/>
    <property type="project" value="InterPro"/>
</dbReference>
<dbReference type="InterPro" id="IPR006620">
    <property type="entry name" value="Pro_4_hyd_alph"/>
</dbReference>
<dbReference type="Gene3D" id="2.60.120.620">
    <property type="entry name" value="q2cbj1_9rhob like domain"/>
    <property type="match status" value="1"/>
</dbReference>
<evidence type="ECO:0000256" key="3">
    <source>
        <dbReference type="ARBA" id="ARBA00022896"/>
    </source>
</evidence>
<proteinExistence type="predicted"/>